<evidence type="ECO:0000313" key="2">
    <source>
        <dbReference type="Proteomes" id="UP001549110"/>
    </source>
</evidence>
<comment type="caution">
    <text evidence="1">The sequence shown here is derived from an EMBL/GenBank/DDBJ whole genome shotgun (WGS) entry which is preliminary data.</text>
</comment>
<gene>
    <name evidence="1" type="ORF">ABID41_000629</name>
</gene>
<evidence type="ECO:0000313" key="1">
    <source>
        <dbReference type="EMBL" id="MET3525534.1"/>
    </source>
</evidence>
<proteinExistence type="predicted"/>
<name>A0ABV2EES6_9CAUL</name>
<organism evidence="1 2">
    <name type="scientific">Phenylobacterium koreense</name>
    <dbReference type="NCBI Taxonomy" id="266125"/>
    <lineage>
        <taxon>Bacteria</taxon>
        <taxon>Pseudomonadati</taxon>
        <taxon>Pseudomonadota</taxon>
        <taxon>Alphaproteobacteria</taxon>
        <taxon>Caulobacterales</taxon>
        <taxon>Caulobacteraceae</taxon>
        <taxon>Phenylobacterium</taxon>
    </lineage>
</organism>
<sequence>MIMTSLRVFPGLFVGRREVIQAVESPEVSADEAGSAFLCGACEAVVLTTHDRQDLRDVVVRCRCGEYNQL</sequence>
<keyword evidence="2" id="KW-1185">Reference proteome</keyword>
<accession>A0ABV2EES6</accession>
<dbReference type="Proteomes" id="UP001549110">
    <property type="component" value="Unassembled WGS sequence"/>
</dbReference>
<reference evidence="1 2" key="1">
    <citation type="submission" date="2024-06" db="EMBL/GenBank/DDBJ databases">
        <title>Genomic Encyclopedia of Type Strains, Phase IV (KMG-IV): sequencing the most valuable type-strain genomes for metagenomic binning, comparative biology and taxonomic classification.</title>
        <authorList>
            <person name="Goeker M."/>
        </authorList>
    </citation>
    <scope>NUCLEOTIDE SEQUENCE [LARGE SCALE GENOMIC DNA]</scope>
    <source>
        <strain evidence="1 2">DSM 17809</strain>
    </source>
</reference>
<dbReference type="EMBL" id="JBEPLU010000001">
    <property type="protein sequence ID" value="MET3525534.1"/>
    <property type="molecule type" value="Genomic_DNA"/>
</dbReference>
<protein>
    <submittedName>
        <fullName evidence="1">Uncharacterized protein</fullName>
    </submittedName>
</protein>